<gene>
    <name evidence="1" type="ORF">GCM10022232_93750</name>
</gene>
<proteinExistence type="predicted"/>
<protein>
    <submittedName>
        <fullName evidence="1">Uncharacterized protein</fullName>
    </submittedName>
</protein>
<sequence>MGGRRIPGMRSGVIRLAAHVLRFLPNRGGTLMITRTSSVLTHAGQPAALVPAGSSDPAAYRLPTWYDEQHTRENATRYLPRTEVEATIRRYLEVKQTSELLGNISGAELSTEQWHSLWAADGELNDLYARLDQACALIYLPDGYRPSSLDDLAEAYHRGEIVPVRTVPMVGNLPVEHHASLGVSRKPLSRVPEGARVEATVLIASIRQANGCMRLLLQDEAGQAAHARIRDDRCAVADQVLGRLFQVGDRVVVRGYAEQEPVLPAGIKTFDVFTVQAAV</sequence>
<evidence type="ECO:0000313" key="2">
    <source>
        <dbReference type="Proteomes" id="UP001500456"/>
    </source>
</evidence>
<reference evidence="2" key="1">
    <citation type="journal article" date="2019" name="Int. J. Syst. Evol. Microbiol.">
        <title>The Global Catalogue of Microorganisms (GCM) 10K type strain sequencing project: providing services to taxonomists for standard genome sequencing and annotation.</title>
        <authorList>
            <consortium name="The Broad Institute Genomics Platform"/>
            <consortium name="The Broad Institute Genome Sequencing Center for Infectious Disease"/>
            <person name="Wu L."/>
            <person name="Ma J."/>
        </authorList>
    </citation>
    <scope>NUCLEOTIDE SEQUENCE [LARGE SCALE GENOMIC DNA]</scope>
    <source>
        <strain evidence="2">JCM 16924</strain>
    </source>
</reference>
<dbReference type="Proteomes" id="UP001500456">
    <property type="component" value="Unassembled WGS sequence"/>
</dbReference>
<keyword evidence="2" id="KW-1185">Reference proteome</keyword>
<organism evidence="1 2">
    <name type="scientific">Streptomyces plumbiresistens</name>
    <dbReference type="NCBI Taxonomy" id="511811"/>
    <lineage>
        <taxon>Bacteria</taxon>
        <taxon>Bacillati</taxon>
        <taxon>Actinomycetota</taxon>
        <taxon>Actinomycetes</taxon>
        <taxon>Kitasatosporales</taxon>
        <taxon>Streptomycetaceae</taxon>
        <taxon>Streptomyces</taxon>
    </lineage>
</organism>
<evidence type="ECO:0000313" key="1">
    <source>
        <dbReference type="EMBL" id="GAA4033127.1"/>
    </source>
</evidence>
<name>A0ABP7TZ16_9ACTN</name>
<accession>A0ABP7TZ16</accession>
<comment type="caution">
    <text evidence="1">The sequence shown here is derived from an EMBL/GenBank/DDBJ whole genome shotgun (WGS) entry which is preliminary data.</text>
</comment>
<dbReference type="EMBL" id="BAAAZX010000067">
    <property type="protein sequence ID" value="GAA4033127.1"/>
    <property type="molecule type" value="Genomic_DNA"/>
</dbReference>